<sequence>MGSTGVLLIGWRMLISSVLSNDENKKNDVYRRGSPFELFELLTSLVRRW</sequence>
<keyword evidence="3" id="KW-1185">Reference proteome</keyword>
<protein>
    <submittedName>
        <fullName evidence="2">Uncharacterized protein</fullName>
    </submittedName>
</protein>
<organism evidence="2 3">
    <name type="scientific">Salix suchowensis</name>
    <dbReference type="NCBI Taxonomy" id="1278906"/>
    <lineage>
        <taxon>Eukaryota</taxon>
        <taxon>Viridiplantae</taxon>
        <taxon>Streptophyta</taxon>
        <taxon>Embryophyta</taxon>
        <taxon>Tracheophyta</taxon>
        <taxon>Spermatophyta</taxon>
        <taxon>Magnoliopsida</taxon>
        <taxon>eudicotyledons</taxon>
        <taxon>Gunneridae</taxon>
        <taxon>Pentapetalae</taxon>
        <taxon>rosids</taxon>
        <taxon>fabids</taxon>
        <taxon>Malpighiales</taxon>
        <taxon>Salicaceae</taxon>
        <taxon>Saliceae</taxon>
        <taxon>Salix</taxon>
    </lineage>
</organism>
<reference evidence="2" key="2">
    <citation type="journal article" date="2023" name="Int. J. Mol. Sci.">
        <title>De Novo Assembly and Annotation of 11 Diverse Shrub Willow (Salix) Genomes Reveals Novel Gene Organization in Sex-Linked Regions.</title>
        <authorList>
            <person name="Hyden B."/>
            <person name="Feng K."/>
            <person name="Yates T.B."/>
            <person name="Jawdy S."/>
            <person name="Cereghino C."/>
            <person name="Smart L.B."/>
            <person name="Muchero W."/>
        </authorList>
    </citation>
    <scope>NUCLEOTIDE SEQUENCE</scope>
    <source>
        <tissue evidence="2">Shoot tip</tissue>
    </source>
</reference>
<dbReference type="Proteomes" id="UP001141253">
    <property type="component" value="Chromosome 2"/>
</dbReference>
<name>A0ABQ9BZU1_9ROSI</name>
<keyword evidence="1" id="KW-0732">Signal</keyword>
<comment type="caution">
    <text evidence="2">The sequence shown here is derived from an EMBL/GenBank/DDBJ whole genome shotgun (WGS) entry which is preliminary data.</text>
</comment>
<proteinExistence type="predicted"/>
<dbReference type="PANTHER" id="PTHR35283:SF3">
    <property type="entry name" value="T12C22.21 PROTEIN"/>
    <property type="match status" value="1"/>
</dbReference>
<dbReference type="PANTHER" id="PTHR35283">
    <property type="entry name" value="T12C22.21 PROTEIN"/>
    <property type="match status" value="1"/>
</dbReference>
<gene>
    <name evidence="2" type="ORF">OIU77_025310</name>
</gene>
<feature type="signal peptide" evidence="1">
    <location>
        <begin position="1"/>
        <end position="20"/>
    </location>
</feature>
<reference evidence="2" key="1">
    <citation type="submission" date="2022-10" db="EMBL/GenBank/DDBJ databases">
        <authorList>
            <person name="Hyden B.L."/>
            <person name="Feng K."/>
            <person name="Yates T."/>
            <person name="Jawdy S."/>
            <person name="Smart L.B."/>
            <person name="Muchero W."/>
        </authorList>
    </citation>
    <scope>NUCLEOTIDE SEQUENCE</scope>
    <source>
        <tissue evidence="2">Shoot tip</tissue>
    </source>
</reference>
<feature type="chain" id="PRO_5045475446" evidence="1">
    <location>
        <begin position="21"/>
        <end position="49"/>
    </location>
</feature>
<evidence type="ECO:0000313" key="2">
    <source>
        <dbReference type="EMBL" id="KAJ6391294.1"/>
    </source>
</evidence>
<dbReference type="EMBL" id="JAPFFI010000006">
    <property type="protein sequence ID" value="KAJ6391294.1"/>
    <property type="molecule type" value="Genomic_DNA"/>
</dbReference>
<evidence type="ECO:0000256" key="1">
    <source>
        <dbReference type="SAM" id="SignalP"/>
    </source>
</evidence>
<evidence type="ECO:0000313" key="3">
    <source>
        <dbReference type="Proteomes" id="UP001141253"/>
    </source>
</evidence>
<accession>A0ABQ9BZU1</accession>